<organism evidence="8 9">
    <name type="scientific">Schistosoma japonicum</name>
    <name type="common">Blood fluke</name>
    <dbReference type="NCBI Taxonomy" id="6182"/>
    <lineage>
        <taxon>Eukaryota</taxon>
        <taxon>Metazoa</taxon>
        <taxon>Spiralia</taxon>
        <taxon>Lophotrochozoa</taxon>
        <taxon>Platyhelminthes</taxon>
        <taxon>Trematoda</taxon>
        <taxon>Digenea</taxon>
        <taxon>Strigeidida</taxon>
        <taxon>Schistosomatoidea</taxon>
        <taxon>Schistosomatidae</taxon>
        <taxon>Schistosoma</taxon>
    </lineage>
</organism>
<dbReference type="Gene3D" id="1.10.10.60">
    <property type="entry name" value="Homeodomain-like"/>
    <property type="match status" value="1"/>
</dbReference>
<keyword evidence="9" id="KW-1185">Reference proteome</keyword>
<dbReference type="STRING" id="6182.A0A4Z2CRZ5"/>
<dbReference type="InterPro" id="IPR050394">
    <property type="entry name" value="Homeobox_NK-like"/>
</dbReference>
<dbReference type="SUPFAM" id="SSF46689">
    <property type="entry name" value="Homeodomain-like"/>
    <property type="match status" value="1"/>
</dbReference>
<evidence type="ECO:0000256" key="6">
    <source>
        <dbReference type="RuleBase" id="RU000682"/>
    </source>
</evidence>
<accession>A0A4Z2CRZ5</accession>
<dbReference type="PROSITE" id="PS00027">
    <property type="entry name" value="HOMEOBOX_1"/>
    <property type="match status" value="1"/>
</dbReference>
<dbReference type="InterPro" id="IPR009057">
    <property type="entry name" value="Homeodomain-like_sf"/>
</dbReference>
<evidence type="ECO:0000259" key="7">
    <source>
        <dbReference type="PROSITE" id="PS50071"/>
    </source>
</evidence>
<gene>
    <name evidence="8" type="ORF">EWB00_008030</name>
</gene>
<keyword evidence="2 5" id="KW-0238">DNA-binding</keyword>
<evidence type="ECO:0000256" key="4">
    <source>
        <dbReference type="ARBA" id="ARBA00023242"/>
    </source>
</evidence>
<feature type="domain" description="Homeobox" evidence="7">
    <location>
        <begin position="262"/>
        <end position="322"/>
    </location>
</feature>
<dbReference type="OrthoDB" id="3137333at2759"/>
<dbReference type="AlphaFoldDB" id="A0A4Z2CRZ5"/>
<evidence type="ECO:0000256" key="5">
    <source>
        <dbReference type="PROSITE-ProRule" id="PRU00108"/>
    </source>
</evidence>
<dbReference type="Proteomes" id="UP000311919">
    <property type="component" value="Unassembled WGS sequence"/>
</dbReference>
<dbReference type="InterPro" id="IPR020479">
    <property type="entry name" value="HD_metazoa"/>
</dbReference>
<evidence type="ECO:0000256" key="1">
    <source>
        <dbReference type="ARBA" id="ARBA00004123"/>
    </source>
</evidence>
<keyword evidence="4 5" id="KW-0539">Nucleus</keyword>
<dbReference type="Pfam" id="PF00046">
    <property type="entry name" value="Homeodomain"/>
    <property type="match status" value="1"/>
</dbReference>
<comment type="subcellular location">
    <subcellularLocation>
        <location evidence="1 5 6">Nucleus</location>
    </subcellularLocation>
</comment>
<dbReference type="PANTHER" id="PTHR24340">
    <property type="entry name" value="HOMEOBOX PROTEIN NKX"/>
    <property type="match status" value="1"/>
</dbReference>
<protein>
    <submittedName>
        <fullName evidence="8">Homeobox protein</fullName>
    </submittedName>
</protein>
<dbReference type="InterPro" id="IPR001356">
    <property type="entry name" value="HD"/>
</dbReference>
<feature type="DNA-binding region" description="Homeobox" evidence="5">
    <location>
        <begin position="264"/>
        <end position="323"/>
    </location>
</feature>
<proteinExistence type="predicted"/>
<evidence type="ECO:0000256" key="2">
    <source>
        <dbReference type="ARBA" id="ARBA00023125"/>
    </source>
</evidence>
<dbReference type="GO" id="GO:0000981">
    <property type="term" value="F:DNA-binding transcription factor activity, RNA polymerase II-specific"/>
    <property type="evidence" value="ECO:0007669"/>
    <property type="project" value="InterPro"/>
</dbReference>
<evidence type="ECO:0000313" key="8">
    <source>
        <dbReference type="EMBL" id="TNN06993.1"/>
    </source>
</evidence>
<evidence type="ECO:0000256" key="3">
    <source>
        <dbReference type="ARBA" id="ARBA00023155"/>
    </source>
</evidence>
<sequence length="518" mass="60496">MSSKSQHFLVSRLLEDTQGFDHETSDKIDNSLDDNSDEEFSQQINIDEFLHENAYKLLSKSDDDQLNISDQSMDLSTPFQYSNIQQQNSYHHQQQTVTPEIHNFYDHNKFEDGNQIILDSINMFWSNQYSKLSSSELAKFFKRYLESYRYMSSTKDLQTNTSSTSLTTSISDTSTLNHNLTSTCHLHEEKPSFLGSIPKNLKSPKETNHSNDKHTTDLNNDNLYNAINSHHLLNNLVEGKSLNNKTELMNTFVQQLNNDSITKRRKRRILFSKLQTTKLEECFNEQRYLTASEREHLARILNLTPTQVKIWFQNHRYKMKRATQTDEFSPSTLINRSHKVTPMTEVNSPSSWNTRCFTTYTKCQSLTHHEGSLMNVMYSPDEVKKLTCHDYINQTKNNHYENFKETKGDNKRRTNSEYLTQPTNCNDVLQKSWIASWIKMVSNSYTSDDISMKNACYFHKPEKLRNQYDISTKIMNNIIDRCSEEARGSQFDITSVERLCRLEKFPPFKSSNATKSSQ</sequence>
<dbReference type="GO" id="GO:0000978">
    <property type="term" value="F:RNA polymerase II cis-regulatory region sequence-specific DNA binding"/>
    <property type="evidence" value="ECO:0007669"/>
    <property type="project" value="TreeGrafter"/>
</dbReference>
<reference evidence="8 9" key="1">
    <citation type="submission" date="2019-03" db="EMBL/GenBank/DDBJ databases">
        <title>An improved genome assembly of the fluke Schistosoma japonicum.</title>
        <authorList>
            <person name="Hu W."/>
            <person name="Luo F."/>
            <person name="Yin M."/>
            <person name="Mo X."/>
            <person name="Sun C."/>
            <person name="Wu Q."/>
            <person name="Zhu B."/>
            <person name="Xiang M."/>
            <person name="Wang J."/>
            <person name="Wang Y."/>
            <person name="Zhang T."/>
            <person name="Xu B."/>
            <person name="Zheng H."/>
            <person name="Feng Z."/>
        </authorList>
    </citation>
    <scope>NUCLEOTIDE SEQUENCE [LARGE SCALE GENOMIC DNA]</scope>
    <source>
        <strain evidence="8">HuSjv2</strain>
        <tissue evidence="8">Worms</tissue>
    </source>
</reference>
<dbReference type="GO" id="GO:0005634">
    <property type="term" value="C:nucleus"/>
    <property type="evidence" value="ECO:0007669"/>
    <property type="project" value="UniProtKB-SubCell"/>
</dbReference>
<dbReference type="GO" id="GO:0030154">
    <property type="term" value="P:cell differentiation"/>
    <property type="evidence" value="ECO:0007669"/>
    <property type="project" value="TreeGrafter"/>
</dbReference>
<keyword evidence="3 5" id="KW-0371">Homeobox</keyword>
<dbReference type="InterPro" id="IPR017970">
    <property type="entry name" value="Homeobox_CS"/>
</dbReference>
<dbReference type="SMART" id="SM00389">
    <property type="entry name" value="HOX"/>
    <property type="match status" value="1"/>
</dbReference>
<comment type="caution">
    <text evidence="8">The sequence shown here is derived from an EMBL/GenBank/DDBJ whole genome shotgun (WGS) entry which is preliminary data.</text>
</comment>
<evidence type="ECO:0000313" key="9">
    <source>
        <dbReference type="Proteomes" id="UP000311919"/>
    </source>
</evidence>
<dbReference type="PROSITE" id="PS50071">
    <property type="entry name" value="HOMEOBOX_2"/>
    <property type="match status" value="1"/>
</dbReference>
<dbReference type="PRINTS" id="PR00024">
    <property type="entry name" value="HOMEOBOX"/>
</dbReference>
<dbReference type="EMBL" id="SKCS01000443">
    <property type="protein sequence ID" value="TNN06993.1"/>
    <property type="molecule type" value="Genomic_DNA"/>
</dbReference>
<name>A0A4Z2CRZ5_SCHJA</name>
<dbReference type="CDD" id="cd00086">
    <property type="entry name" value="homeodomain"/>
    <property type="match status" value="1"/>
</dbReference>